<keyword evidence="5" id="KW-1185">Reference proteome</keyword>
<dbReference type="PANTHER" id="PTHR30615:SF8">
    <property type="entry name" value="UPF0047 PROTEIN C4A8.02C"/>
    <property type="match status" value="1"/>
</dbReference>
<evidence type="ECO:0000256" key="1">
    <source>
        <dbReference type="ARBA" id="ARBA00005534"/>
    </source>
</evidence>
<dbReference type="PANTHER" id="PTHR30615">
    <property type="entry name" value="UNCHARACTERIZED PROTEIN YJBQ-RELATED"/>
    <property type="match status" value="1"/>
</dbReference>
<dbReference type="Pfam" id="PF01894">
    <property type="entry name" value="YjbQ"/>
    <property type="match status" value="1"/>
</dbReference>
<dbReference type="HOGENOM" id="CLU_096980_0_0_1"/>
<dbReference type="eggNOG" id="KOG3267">
    <property type="taxonomic scope" value="Eukaryota"/>
</dbReference>
<dbReference type="NCBIfam" id="TIGR00149">
    <property type="entry name" value="TIGR00149_YjbQ"/>
    <property type="match status" value="1"/>
</dbReference>
<keyword evidence="3" id="KW-0472">Membrane</keyword>
<evidence type="ECO:0000256" key="2">
    <source>
        <dbReference type="SAM" id="MobiDB-lite"/>
    </source>
</evidence>
<dbReference type="AlphaFoldDB" id="R9P7L0"/>
<evidence type="ECO:0000313" key="4">
    <source>
        <dbReference type="EMBL" id="GAC97247.1"/>
    </source>
</evidence>
<feature type="region of interest" description="Disordered" evidence="2">
    <location>
        <begin position="20"/>
        <end position="47"/>
    </location>
</feature>
<keyword evidence="3" id="KW-0812">Transmembrane</keyword>
<sequence>MRDDVNVSLCEHDAVSATSIAMPSSYPPSPPPRTSDSETTLYSQSPHVPIDKREARRRLKAQHRAGQYADPTWVVLFVLASAILYWILPVPGIFEFLYRKRHTCRCSPDANAATTVALKPTMPWQKQFTLSSRSKGCHLVTNEVMPHLEEGLKGVKIGMLTLFIQHTSAALTLNENFDKDVRVDMDMDEGPDDSVSHTKTSLIGPSITIPITDGRLNLGTWQGLTECATKKDAERGRRADYGYYNRVQKSRRLQEAVISS</sequence>
<dbReference type="GeneID" id="24110113"/>
<reference evidence="5" key="1">
    <citation type="journal article" date="2013" name="Genome Announc.">
        <title>Draft genome sequence of the basidiomycetous yeast-like fungus Pseudozyma hubeiensis SY62, which produces an abundant amount of the biosurfactant mannosylerythritol lipids.</title>
        <authorList>
            <person name="Konishi M."/>
            <person name="Hatada Y."/>
            <person name="Horiuchi J."/>
        </authorList>
    </citation>
    <scope>NUCLEOTIDE SEQUENCE [LARGE SCALE GENOMIC DNA]</scope>
    <source>
        <strain evidence="5">SY62</strain>
    </source>
</reference>
<organism evidence="4 5">
    <name type="scientific">Pseudozyma hubeiensis (strain SY62)</name>
    <name type="common">Yeast</name>
    <dbReference type="NCBI Taxonomy" id="1305764"/>
    <lineage>
        <taxon>Eukaryota</taxon>
        <taxon>Fungi</taxon>
        <taxon>Dikarya</taxon>
        <taxon>Basidiomycota</taxon>
        <taxon>Ustilaginomycotina</taxon>
        <taxon>Ustilaginomycetes</taxon>
        <taxon>Ustilaginales</taxon>
        <taxon>Ustilaginaceae</taxon>
        <taxon>Pseudozyma</taxon>
    </lineage>
</organism>
<dbReference type="PROSITE" id="PS01314">
    <property type="entry name" value="UPF0047"/>
    <property type="match status" value="1"/>
</dbReference>
<protein>
    <submittedName>
        <fullName evidence="4">Uncharacterized protein</fullName>
    </submittedName>
</protein>
<name>R9P7L0_PSEHS</name>
<evidence type="ECO:0000256" key="3">
    <source>
        <dbReference type="SAM" id="Phobius"/>
    </source>
</evidence>
<dbReference type="Proteomes" id="UP000014071">
    <property type="component" value="Unassembled WGS sequence"/>
</dbReference>
<gene>
    <name evidence="4" type="ORF">PHSY_004832</name>
</gene>
<keyword evidence="3" id="KW-1133">Transmembrane helix</keyword>
<dbReference type="InterPro" id="IPR001602">
    <property type="entry name" value="UPF0047_YjbQ-like"/>
</dbReference>
<dbReference type="EMBL" id="DF238808">
    <property type="protein sequence ID" value="GAC97247.1"/>
    <property type="molecule type" value="Genomic_DNA"/>
</dbReference>
<dbReference type="STRING" id="1305764.R9P7L0"/>
<dbReference type="Gene3D" id="2.60.120.460">
    <property type="entry name" value="YjbQ-like"/>
    <property type="match status" value="2"/>
</dbReference>
<accession>R9P7L0</accession>
<dbReference type="InterPro" id="IPR035917">
    <property type="entry name" value="YjbQ-like_sf"/>
</dbReference>
<comment type="similarity">
    <text evidence="1">Belongs to the UPF0047 family.</text>
</comment>
<feature type="transmembrane region" description="Helical" evidence="3">
    <location>
        <begin position="73"/>
        <end position="98"/>
    </location>
</feature>
<dbReference type="SUPFAM" id="SSF111038">
    <property type="entry name" value="YjbQ-like"/>
    <property type="match status" value="1"/>
</dbReference>
<dbReference type="RefSeq" id="XP_012190834.1">
    <property type="nucleotide sequence ID" value="XM_012335444.1"/>
</dbReference>
<proteinExistence type="inferred from homology"/>
<evidence type="ECO:0000313" key="5">
    <source>
        <dbReference type="Proteomes" id="UP000014071"/>
    </source>
</evidence>
<dbReference type="OrthoDB" id="10255963at2759"/>